<dbReference type="InterPro" id="IPR036508">
    <property type="entry name" value="Chitin-bd_dom_sf"/>
</dbReference>
<feature type="domain" description="Chitin-binding type-2" evidence="2">
    <location>
        <begin position="109"/>
        <end position="168"/>
    </location>
</feature>
<evidence type="ECO:0000313" key="4">
    <source>
        <dbReference type="RefSeq" id="XP_052737270.1"/>
    </source>
</evidence>
<gene>
    <name evidence="4" type="primary">LOC112050177</name>
</gene>
<dbReference type="InterPro" id="IPR002557">
    <property type="entry name" value="Chitin-bd_dom"/>
</dbReference>
<accession>A0ABM3LDW9</accession>
<evidence type="ECO:0000256" key="1">
    <source>
        <dbReference type="SAM" id="SignalP"/>
    </source>
</evidence>
<name>A0ABM3LDW9_BICAN</name>
<feature type="chain" id="PRO_5045192554" evidence="1">
    <location>
        <begin position="23"/>
        <end position="345"/>
    </location>
</feature>
<evidence type="ECO:0000259" key="2">
    <source>
        <dbReference type="PROSITE" id="PS50940"/>
    </source>
</evidence>
<feature type="domain" description="Chitin-binding type-2" evidence="2">
    <location>
        <begin position="262"/>
        <end position="322"/>
    </location>
</feature>
<dbReference type="RefSeq" id="XP_052737270.1">
    <property type="nucleotide sequence ID" value="XM_052881310.1"/>
</dbReference>
<proteinExistence type="predicted"/>
<protein>
    <submittedName>
        <fullName evidence="4">Protein obstructor-E-like</fullName>
    </submittedName>
</protein>
<dbReference type="GeneID" id="112050177"/>
<dbReference type="SUPFAM" id="SSF57625">
    <property type="entry name" value="Invertebrate chitin-binding proteins"/>
    <property type="match status" value="3"/>
</dbReference>
<keyword evidence="3" id="KW-1185">Reference proteome</keyword>
<keyword evidence="1" id="KW-0732">Signal</keyword>
<feature type="domain" description="Chitin-binding type-2" evidence="2">
    <location>
        <begin position="186"/>
        <end position="245"/>
    </location>
</feature>
<reference evidence="4" key="1">
    <citation type="submission" date="2025-08" db="UniProtKB">
        <authorList>
            <consortium name="RefSeq"/>
        </authorList>
    </citation>
    <scope>IDENTIFICATION</scope>
</reference>
<feature type="signal peptide" evidence="1">
    <location>
        <begin position="1"/>
        <end position="22"/>
    </location>
</feature>
<sequence length="345" mass="38503">MAGKQILLLLLLPLLFLDGVHLQYSAPQAGIPWIEPSGADLIYDTGDIVPQPGIPWSPSNDSPDANDYPADSDYPAYNDYPEPDVIYEVPVDTAEVDYDLPDSPNSILGYICPQPSGNFKYADRCDAYIQCNDYVAVVYLCPDGLQFNPYSEWLDYPCEDPSIVRCEEPSKTVIVNISPPYSPNVNFTCPDSEGYYKNGNDCKTYIECKDYVPLVYNCSAGLYFNKNAQWIGYPCANASVAQCEPSNSSTAKPITNNYITYNYVCPQPYGYFKQTGQKCGEFVECKNNVPRTFTCPSGYNYNPNAAWTQYPCANQAKVQCRGNIAGLVFLLILEFTIQSAREEFP</sequence>
<evidence type="ECO:0000313" key="3">
    <source>
        <dbReference type="Proteomes" id="UP001652582"/>
    </source>
</evidence>
<organism evidence="3 4">
    <name type="scientific">Bicyclus anynana</name>
    <name type="common">Squinting bush brown butterfly</name>
    <dbReference type="NCBI Taxonomy" id="110368"/>
    <lineage>
        <taxon>Eukaryota</taxon>
        <taxon>Metazoa</taxon>
        <taxon>Ecdysozoa</taxon>
        <taxon>Arthropoda</taxon>
        <taxon>Hexapoda</taxon>
        <taxon>Insecta</taxon>
        <taxon>Pterygota</taxon>
        <taxon>Neoptera</taxon>
        <taxon>Endopterygota</taxon>
        <taxon>Lepidoptera</taxon>
        <taxon>Glossata</taxon>
        <taxon>Ditrysia</taxon>
        <taxon>Papilionoidea</taxon>
        <taxon>Nymphalidae</taxon>
        <taxon>Satyrinae</taxon>
        <taxon>Satyrini</taxon>
        <taxon>Mycalesina</taxon>
        <taxon>Bicyclus</taxon>
    </lineage>
</organism>
<dbReference type="Gene3D" id="2.170.140.10">
    <property type="entry name" value="Chitin binding domain"/>
    <property type="match status" value="2"/>
</dbReference>
<dbReference type="SMART" id="SM00494">
    <property type="entry name" value="ChtBD2"/>
    <property type="match status" value="3"/>
</dbReference>
<dbReference type="PROSITE" id="PS50940">
    <property type="entry name" value="CHIT_BIND_II"/>
    <property type="match status" value="3"/>
</dbReference>
<dbReference type="Pfam" id="PF01607">
    <property type="entry name" value="CBM_14"/>
    <property type="match status" value="2"/>
</dbReference>
<dbReference type="Proteomes" id="UP001652582">
    <property type="component" value="Chromosome 4"/>
</dbReference>